<feature type="transmembrane region" description="Helical" evidence="1">
    <location>
        <begin position="26"/>
        <end position="45"/>
    </location>
</feature>
<protein>
    <submittedName>
        <fullName evidence="2">Uncharacterized protein</fullName>
    </submittedName>
</protein>
<keyword evidence="1" id="KW-0812">Transmembrane</keyword>
<comment type="caution">
    <text evidence="2">The sequence shown here is derived from an EMBL/GenBank/DDBJ whole genome shotgun (WGS) entry which is preliminary data.</text>
</comment>
<dbReference type="Proteomes" id="UP000033607">
    <property type="component" value="Unassembled WGS sequence"/>
</dbReference>
<dbReference type="EMBL" id="LATL02000049">
    <property type="protein sequence ID" value="KMW70852.1"/>
    <property type="molecule type" value="Genomic_DNA"/>
</dbReference>
<proteinExistence type="predicted"/>
<dbReference type="AlphaFoldDB" id="A0A0J9EXZ9"/>
<keyword evidence="1" id="KW-0472">Membrane</keyword>
<evidence type="ECO:0000313" key="2">
    <source>
        <dbReference type="EMBL" id="KMW70852.1"/>
    </source>
</evidence>
<accession>A0A0J9EXZ9</accession>
<evidence type="ECO:0000256" key="1">
    <source>
        <dbReference type="SAM" id="Phobius"/>
    </source>
</evidence>
<reference evidence="2 3" key="1">
    <citation type="submission" date="2015-06" db="EMBL/GenBank/DDBJ databases">
        <title>Draft genome assembly of filamentous brackish cyanobacterium Limnoraphis robusta strain CS-951.</title>
        <authorList>
            <person name="Willis A."/>
            <person name="Parks M."/>
            <person name="Burford M.A."/>
        </authorList>
    </citation>
    <scope>NUCLEOTIDE SEQUENCE [LARGE SCALE GENOMIC DNA]</scope>
    <source>
        <strain evidence="2 3">CS-951</strain>
    </source>
</reference>
<gene>
    <name evidence="2" type="ORF">WN50_32205</name>
</gene>
<name>A0A0J9EXZ9_9CYAN</name>
<keyword evidence="1" id="KW-1133">Transmembrane helix</keyword>
<evidence type="ECO:0000313" key="3">
    <source>
        <dbReference type="Proteomes" id="UP000033607"/>
    </source>
</evidence>
<organism evidence="2 3">
    <name type="scientific">Limnoraphis robusta CS-951</name>
    <dbReference type="NCBI Taxonomy" id="1637645"/>
    <lineage>
        <taxon>Bacteria</taxon>
        <taxon>Bacillati</taxon>
        <taxon>Cyanobacteriota</taxon>
        <taxon>Cyanophyceae</taxon>
        <taxon>Oscillatoriophycideae</taxon>
        <taxon>Oscillatoriales</taxon>
        <taxon>Sirenicapillariaceae</taxon>
        <taxon>Limnoraphis</taxon>
    </lineage>
</organism>
<sequence>MGIFGYWAGLSILFLRNKGEFGTRPYRISVLGIFGYWAGLSILFLRNKGEFGTRPYRISVLKIIFVQE</sequence>